<name>A0A6G1IBP2_9PEZI</name>
<comment type="catalytic activity">
    <reaction evidence="1">
        <text>Eliminative cleavage of (1-&gt;4)-alpha-D-galacturonan to give oligosaccharides with 4-deoxy-alpha-D-galact-4-enuronosyl groups at their non-reducing ends.</text>
        <dbReference type="EC" id="4.2.2.2"/>
    </reaction>
</comment>
<evidence type="ECO:0000256" key="8">
    <source>
        <dbReference type="ARBA" id="ARBA00022837"/>
    </source>
</evidence>
<dbReference type="SMART" id="SM00656">
    <property type="entry name" value="Amb_all"/>
    <property type="match status" value="1"/>
</dbReference>
<feature type="signal peptide" evidence="11">
    <location>
        <begin position="1"/>
        <end position="19"/>
    </location>
</feature>
<keyword evidence="10" id="KW-0964">Secreted</keyword>
<dbReference type="PANTHER" id="PTHR31683">
    <property type="entry name" value="PECTATE LYASE 18-RELATED"/>
    <property type="match status" value="1"/>
</dbReference>
<comment type="similarity">
    <text evidence="4 10">Belongs to the polysaccharide lyase 1 family.</text>
</comment>
<evidence type="ECO:0000256" key="2">
    <source>
        <dbReference type="ARBA" id="ARBA00001913"/>
    </source>
</evidence>
<reference evidence="13" key="1">
    <citation type="journal article" date="2020" name="Stud. Mycol.">
        <title>101 Dothideomycetes genomes: a test case for predicting lifestyles and emergence of pathogens.</title>
        <authorList>
            <person name="Haridas S."/>
            <person name="Albert R."/>
            <person name="Binder M."/>
            <person name="Bloem J."/>
            <person name="Labutti K."/>
            <person name="Salamov A."/>
            <person name="Andreopoulos B."/>
            <person name="Baker S."/>
            <person name="Barry K."/>
            <person name="Bills G."/>
            <person name="Bluhm B."/>
            <person name="Cannon C."/>
            <person name="Castanera R."/>
            <person name="Culley D."/>
            <person name="Daum C."/>
            <person name="Ezra D."/>
            <person name="Gonzalez J."/>
            <person name="Henrissat B."/>
            <person name="Kuo A."/>
            <person name="Liang C."/>
            <person name="Lipzen A."/>
            <person name="Lutzoni F."/>
            <person name="Magnuson J."/>
            <person name="Mondo S."/>
            <person name="Nolan M."/>
            <person name="Ohm R."/>
            <person name="Pangilinan J."/>
            <person name="Park H.-J."/>
            <person name="Ramirez L."/>
            <person name="Alfaro M."/>
            <person name="Sun H."/>
            <person name="Tritt A."/>
            <person name="Yoshinaga Y."/>
            <person name="Zwiers L.-H."/>
            <person name="Turgeon B."/>
            <person name="Goodwin S."/>
            <person name="Spatafora J."/>
            <person name="Crous P."/>
            <person name="Grigoriev I."/>
        </authorList>
    </citation>
    <scope>NUCLEOTIDE SEQUENCE</scope>
    <source>
        <strain evidence="13">CBS 262.69</strain>
    </source>
</reference>
<organism evidence="13 14">
    <name type="scientific">Trichodelitschia bisporula</name>
    <dbReference type="NCBI Taxonomy" id="703511"/>
    <lineage>
        <taxon>Eukaryota</taxon>
        <taxon>Fungi</taxon>
        <taxon>Dikarya</taxon>
        <taxon>Ascomycota</taxon>
        <taxon>Pezizomycotina</taxon>
        <taxon>Dothideomycetes</taxon>
        <taxon>Dothideomycetes incertae sedis</taxon>
        <taxon>Phaeotrichales</taxon>
        <taxon>Phaeotrichaceae</taxon>
        <taxon>Trichodelitschia</taxon>
    </lineage>
</organism>
<dbReference type="UniPathway" id="UPA00545">
    <property type="reaction ID" value="UER00824"/>
</dbReference>
<comment type="cofactor">
    <cofactor evidence="2">
        <name>Ca(2+)</name>
        <dbReference type="ChEBI" id="CHEBI:29108"/>
    </cofactor>
</comment>
<evidence type="ECO:0000259" key="12">
    <source>
        <dbReference type="SMART" id="SM00656"/>
    </source>
</evidence>
<comment type="pathway">
    <text evidence="3">Glycan metabolism; pectin degradation; 2-dehydro-3-deoxy-D-gluconate from pectin: step 2/5.</text>
</comment>
<dbReference type="EMBL" id="ML996687">
    <property type="protein sequence ID" value="KAF2405405.1"/>
    <property type="molecule type" value="Genomic_DNA"/>
</dbReference>
<evidence type="ECO:0000313" key="14">
    <source>
        <dbReference type="Proteomes" id="UP000799640"/>
    </source>
</evidence>
<dbReference type="InterPro" id="IPR018082">
    <property type="entry name" value="AmbAllergen"/>
</dbReference>
<keyword evidence="10" id="KW-0624">Polysaccharide degradation</keyword>
<keyword evidence="9 10" id="KW-0456">Lyase</keyword>
<dbReference type="GO" id="GO:0030570">
    <property type="term" value="F:pectate lyase activity"/>
    <property type="evidence" value="ECO:0007669"/>
    <property type="project" value="UniProtKB-EC"/>
</dbReference>
<feature type="chain" id="PRO_5026060532" description="pectate lyase" evidence="11">
    <location>
        <begin position="20"/>
        <end position="336"/>
    </location>
</feature>
<dbReference type="InterPro" id="IPR012334">
    <property type="entry name" value="Pectin_lyas_fold"/>
</dbReference>
<sequence>MTSTRSLFASALLVVQAIATPTWLRNDDATAVAASVNDVATLGYASVAGGTTGGKGGQVVQVSTYEQLAAAASGNEPKIIVITGPIMAEAKTRVGSNKSFIGKNSRAELIGNGFSIVKSKNVIIRNLKISKVTAKNGDAVTVQASTHVWADHLDLSSDREHGKDFYDGLFDVTHGSDYVTLSNSHLHDHYKASLVGHSEKAAEEDTGHLHITYANNYWTNIGSRTPSLRFGTAHIFNSLFSNVTDGINARDGAQVLVQGNVFVGMAKPLYSVDKKGFAVASNNRVLGQGAVGGGESKAASLPSPGKLSSVPYKFDLMSVDQVQMSNPTRAGNTLTF</sequence>
<proteinExistence type="inferred from homology"/>
<dbReference type="OrthoDB" id="1637350at2759"/>
<accession>A0A6G1IBP2</accession>
<dbReference type="AlphaFoldDB" id="A0A6G1IBP2"/>
<keyword evidence="8" id="KW-0106">Calcium</keyword>
<keyword evidence="10" id="KW-0119">Carbohydrate metabolism</keyword>
<gene>
    <name evidence="13" type="ORF">EJ06DRAFT_540682</name>
</gene>
<evidence type="ECO:0000256" key="10">
    <source>
        <dbReference type="RuleBase" id="RU361173"/>
    </source>
</evidence>
<dbReference type="InterPro" id="IPR011050">
    <property type="entry name" value="Pectin_lyase_fold/virulence"/>
</dbReference>
<evidence type="ECO:0000256" key="5">
    <source>
        <dbReference type="ARBA" id="ARBA00012272"/>
    </source>
</evidence>
<evidence type="ECO:0000256" key="9">
    <source>
        <dbReference type="ARBA" id="ARBA00023239"/>
    </source>
</evidence>
<dbReference type="InterPro" id="IPR045032">
    <property type="entry name" value="PEL"/>
</dbReference>
<keyword evidence="6" id="KW-0479">Metal-binding</keyword>
<dbReference type="EC" id="4.2.2.2" evidence="5"/>
<protein>
    <recommendedName>
        <fullName evidence="5">pectate lyase</fullName>
        <ecNumber evidence="5">4.2.2.2</ecNumber>
    </recommendedName>
</protein>
<dbReference type="Proteomes" id="UP000799640">
    <property type="component" value="Unassembled WGS sequence"/>
</dbReference>
<evidence type="ECO:0000313" key="13">
    <source>
        <dbReference type="EMBL" id="KAF2405405.1"/>
    </source>
</evidence>
<dbReference type="Gene3D" id="2.160.20.10">
    <property type="entry name" value="Single-stranded right-handed beta-helix, Pectin lyase-like"/>
    <property type="match status" value="1"/>
</dbReference>
<dbReference type="GO" id="GO:0005576">
    <property type="term" value="C:extracellular region"/>
    <property type="evidence" value="ECO:0007669"/>
    <property type="project" value="UniProtKB-SubCell"/>
</dbReference>
<dbReference type="GO" id="GO:0046872">
    <property type="term" value="F:metal ion binding"/>
    <property type="evidence" value="ECO:0007669"/>
    <property type="project" value="UniProtKB-KW"/>
</dbReference>
<dbReference type="Pfam" id="PF00544">
    <property type="entry name" value="Pectate_lyase_4"/>
    <property type="match status" value="1"/>
</dbReference>
<keyword evidence="7 11" id="KW-0732">Signal</keyword>
<evidence type="ECO:0000256" key="4">
    <source>
        <dbReference type="ARBA" id="ARBA00010980"/>
    </source>
</evidence>
<dbReference type="PRINTS" id="PR00807">
    <property type="entry name" value="AMBALLERGEN"/>
</dbReference>
<evidence type="ECO:0000256" key="7">
    <source>
        <dbReference type="ARBA" id="ARBA00022729"/>
    </source>
</evidence>
<dbReference type="SUPFAM" id="SSF51126">
    <property type="entry name" value="Pectin lyase-like"/>
    <property type="match status" value="1"/>
</dbReference>
<evidence type="ECO:0000256" key="1">
    <source>
        <dbReference type="ARBA" id="ARBA00000695"/>
    </source>
</evidence>
<evidence type="ECO:0000256" key="6">
    <source>
        <dbReference type="ARBA" id="ARBA00022723"/>
    </source>
</evidence>
<evidence type="ECO:0000256" key="11">
    <source>
        <dbReference type="SAM" id="SignalP"/>
    </source>
</evidence>
<comment type="subcellular location">
    <subcellularLocation>
        <location evidence="10">Secreted</location>
    </subcellularLocation>
</comment>
<dbReference type="PANTHER" id="PTHR31683:SF18">
    <property type="entry name" value="PECTATE LYASE 21-RELATED"/>
    <property type="match status" value="1"/>
</dbReference>
<keyword evidence="14" id="KW-1185">Reference proteome</keyword>
<dbReference type="InterPro" id="IPR002022">
    <property type="entry name" value="Pec_lyase"/>
</dbReference>
<dbReference type="GO" id="GO:0045490">
    <property type="term" value="P:pectin catabolic process"/>
    <property type="evidence" value="ECO:0007669"/>
    <property type="project" value="UniProtKB-UniPathway"/>
</dbReference>
<feature type="domain" description="Pectate lyase" evidence="12">
    <location>
        <begin position="55"/>
        <end position="268"/>
    </location>
</feature>
<evidence type="ECO:0000256" key="3">
    <source>
        <dbReference type="ARBA" id="ARBA00005220"/>
    </source>
</evidence>